<evidence type="ECO:0000256" key="1">
    <source>
        <dbReference type="ARBA" id="ARBA00004141"/>
    </source>
</evidence>
<feature type="transmembrane region" description="Helical" evidence="5">
    <location>
        <begin position="84"/>
        <end position="105"/>
    </location>
</feature>
<gene>
    <name evidence="7" type="ORF">ACFQ3W_25725</name>
</gene>
<evidence type="ECO:0000313" key="7">
    <source>
        <dbReference type="EMBL" id="MFD1179678.1"/>
    </source>
</evidence>
<evidence type="ECO:0000313" key="8">
    <source>
        <dbReference type="Proteomes" id="UP001597262"/>
    </source>
</evidence>
<feature type="non-terminal residue" evidence="7">
    <location>
        <position position="1"/>
    </location>
</feature>
<dbReference type="Pfam" id="PF04932">
    <property type="entry name" value="Wzy_C"/>
    <property type="match status" value="1"/>
</dbReference>
<sequence length="454" mass="48392">LRGAAVLAAAALLPATLLACAGSLGRWLRPGTGYARAALYRDGAALLRDAPWLGRGGDTWRHAFHRIQHGPYVGSEVHSGYLDIALDLGLIGLAVLILWLGYIVIRMYRLRSAMLPPTIVLLLHSAVDFDMSYGLVWLLLLWLAVAAAGAGGLRNIEAETANIAEPTESADIVAPTIVKQAEFTGIVEPTEPADAAEVLGKLLLNTERDALSTSGHTPHTPAHSQALTRTPRLVLACVAALLLAAGAVGFRQAESLKYYRKAVSAASISDTALPTPTVQATAWLERSLAYSPYRPSARLALAALSAPADAAPQLRVGLVYDPAHPGLWLALGDALAQLEDPAAIPALQRALELDRFDRAQQTAVLRSIVLLAQHLQSQGRLREAQVAVATGEAAFSRYEQLVMQVALTDGRNDRQFHMTVEAEALGDKLKQIRKSVTATADAHPQSAARTGSSR</sequence>
<feature type="transmembrane region" description="Helical" evidence="5">
    <location>
        <begin position="112"/>
        <end position="129"/>
    </location>
</feature>
<evidence type="ECO:0000256" key="2">
    <source>
        <dbReference type="ARBA" id="ARBA00022692"/>
    </source>
</evidence>
<accession>A0ABW3S515</accession>
<feature type="transmembrane region" description="Helical" evidence="5">
    <location>
        <begin position="135"/>
        <end position="153"/>
    </location>
</feature>
<dbReference type="SUPFAM" id="SSF48452">
    <property type="entry name" value="TPR-like"/>
    <property type="match status" value="1"/>
</dbReference>
<dbReference type="GO" id="GO:0016874">
    <property type="term" value="F:ligase activity"/>
    <property type="evidence" value="ECO:0007669"/>
    <property type="project" value="UniProtKB-KW"/>
</dbReference>
<feature type="transmembrane region" description="Helical" evidence="5">
    <location>
        <begin position="233"/>
        <end position="250"/>
    </location>
</feature>
<evidence type="ECO:0000259" key="6">
    <source>
        <dbReference type="Pfam" id="PF04932"/>
    </source>
</evidence>
<keyword evidence="4 5" id="KW-0472">Membrane</keyword>
<dbReference type="InterPro" id="IPR011990">
    <property type="entry name" value="TPR-like_helical_dom_sf"/>
</dbReference>
<evidence type="ECO:0000256" key="4">
    <source>
        <dbReference type="ARBA" id="ARBA00023136"/>
    </source>
</evidence>
<reference evidence="8" key="1">
    <citation type="journal article" date="2019" name="Int. J. Syst. Evol. Microbiol.">
        <title>The Global Catalogue of Microorganisms (GCM) 10K type strain sequencing project: providing services to taxonomists for standard genome sequencing and annotation.</title>
        <authorList>
            <consortium name="The Broad Institute Genomics Platform"/>
            <consortium name="The Broad Institute Genome Sequencing Center for Infectious Disease"/>
            <person name="Wu L."/>
            <person name="Ma J."/>
        </authorList>
    </citation>
    <scope>NUCLEOTIDE SEQUENCE [LARGE SCALE GENOMIC DNA]</scope>
    <source>
        <strain evidence="8">CCUG 59189</strain>
    </source>
</reference>
<dbReference type="Gene3D" id="1.25.40.10">
    <property type="entry name" value="Tetratricopeptide repeat domain"/>
    <property type="match status" value="1"/>
</dbReference>
<keyword evidence="2 5" id="KW-0812">Transmembrane</keyword>
<comment type="caution">
    <text evidence="7">The sequence shown here is derived from an EMBL/GenBank/DDBJ whole genome shotgun (WGS) entry which is preliminary data.</text>
</comment>
<proteinExistence type="predicted"/>
<keyword evidence="3 5" id="KW-1133">Transmembrane helix</keyword>
<evidence type="ECO:0000256" key="5">
    <source>
        <dbReference type="SAM" id="Phobius"/>
    </source>
</evidence>
<dbReference type="InterPro" id="IPR007016">
    <property type="entry name" value="O-antigen_ligase-rel_domated"/>
</dbReference>
<dbReference type="Proteomes" id="UP001597262">
    <property type="component" value="Unassembled WGS sequence"/>
</dbReference>
<comment type="subcellular location">
    <subcellularLocation>
        <location evidence="1">Membrane</location>
        <topology evidence="1">Multi-pass membrane protein</topology>
    </subcellularLocation>
</comment>
<keyword evidence="8" id="KW-1185">Reference proteome</keyword>
<feature type="domain" description="O-antigen ligase-related" evidence="6">
    <location>
        <begin position="4"/>
        <end position="97"/>
    </location>
</feature>
<evidence type="ECO:0000256" key="3">
    <source>
        <dbReference type="ARBA" id="ARBA00022989"/>
    </source>
</evidence>
<dbReference type="EMBL" id="JBHTLM010000038">
    <property type="protein sequence ID" value="MFD1179678.1"/>
    <property type="molecule type" value="Genomic_DNA"/>
</dbReference>
<keyword evidence="7" id="KW-0436">Ligase</keyword>
<organism evidence="7 8">
    <name type="scientific">Paenibacillus puldeungensis</name>
    <dbReference type="NCBI Taxonomy" id="696536"/>
    <lineage>
        <taxon>Bacteria</taxon>
        <taxon>Bacillati</taxon>
        <taxon>Bacillota</taxon>
        <taxon>Bacilli</taxon>
        <taxon>Bacillales</taxon>
        <taxon>Paenibacillaceae</taxon>
        <taxon>Paenibacillus</taxon>
    </lineage>
</organism>
<name>A0ABW3S515_9BACL</name>
<protein>
    <submittedName>
        <fullName evidence="7">O-antigen ligase family protein</fullName>
    </submittedName>
</protein>
<dbReference type="RefSeq" id="WP_379322100.1">
    <property type="nucleotide sequence ID" value="NZ_JBHTLM010000038.1"/>
</dbReference>